<dbReference type="AlphaFoldDB" id="A0AAE2ZZR2"/>
<accession>A0AAE2ZZR2</accession>
<dbReference type="PRINTS" id="PR01007">
    <property type="entry name" value="FLGHOOKFLIK"/>
</dbReference>
<dbReference type="Proteomes" id="UP001197795">
    <property type="component" value="Unassembled WGS sequence"/>
</dbReference>
<feature type="compositionally biased region" description="Basic and acidic residues" evidence="4">
    <location>
        <begin position="50"/>
        <end position="77"/>
    </location>
</feature>
<comment type="function">
    <text evidence="1">Controls the length of the flagellar hook.</text>
</comment>
<dbReference type="GO" id="GO:0044780">
    <property type="term" value="P:bacterial-type flagellum assembly"/>
    <property type="evidence" value="ECO:0007669"/>
    <property type="project" value="InterPro"/>
</dbReference>
<dbReference type="Gene3D" id="3.30.750.140">
    <property type="match status" value="1"/>
</dbReference>
<evidence type="ECO:0000256" key="1">
    <source>
        <dbReference type="ARBA" id="ARBA00003944"/>
    </source>
</evidence>
<evidence type="ECO:0000256" key="3">
    <source>
        <dbReference type="ARBA" id="ARBA00022795"/>
    </source>
</evidence>
<dbReference type="Pfam" id="PF02120">
    <property type="entry name" value="Flg_hook"/>
    <property type="match status" value="1"/>
</dbReference>
<dbReference type="RefSeq" id="WP_022311830.1">
    <property type="nucleotide sequence ID" value="NZ_JAJEPV010000004.1"/>
</dbReference>
<feature type="compositionally biased region" description="Polar residues" evidence="4">
    <location>
        <begin position="398"/>
        <end position="413"/>
    </location>
</feature>
<sequence>MAGTTIKGVGNSGNVQIPDMVTAAKQNAGTSFQAVWNKTQSNAQTTNAADGDRTQAGRNDVRRGESLRAGGRQRDNVADVSDGNKTMEDDSLDAKDLEKVQEVVGTVVQNLIQQITDTFSVSEEELQATMEDLGMTEVDLTDPGKLNELLMAVSGAQDSFALLTDENLYNDVKGIMDLQKELTGQAQEELQLSPEKWQEAVTQITQETVAEPVITVETDKTENVAVTTEESTVDTTEATVTQVPDSGEKVPVQNAQENKTEDSGSRQEHNDGGQHGNLLLQNLKEDNFLAQLQQTAQTEEARTADTQDIMRQIMDYMKVSVKADSSELEMQLHPQSLGTLHIQMASRNGVVTANFIAQNETVKAALESQMVQLKENFAEQGVKVEAIEVTVQTHQFEQNLEQGRGNNSNTANETGAGRKRTRRINLNAAFAEEEPQTEEDRIAADMMSANGNTVDFTA</sequence>
<dbReference type="GO" id="GO:0009424">
    <property type="term" value="C:bacterial-type flagellum hook"/>
    <property type="evidence" value="ECO:0007669"/>
    <property type="project" value="InterPro"/>
</dbReference>
<keyword evidence="3" id="KW-1005">Bacterial flagellum biogenesis</keyword>
<evidence type="ECO:0000313" key="6">
    <source>
        <dbReference type="EMBL" id="MCC2118433.1"/>
    </source>
</evidence>
<keyword evidence="6" id="KW-0282">Flagellum</keyword>
<evidence type="ECO:0000259" key="5">
    <source>
        <dbReference type="Pfam" id="PF02120"/>
    </source>
</evidence>
<feature type="region of interest" description="Disordered" evidence="4">
    <location>
        <begin position="398"/>
        <end position="423"/>
    </location>
</feature>
<keyword evidence="6" id="KW-0966">Cell projection</keyword>
<gene>
    <name evidence="6" type="ORF">LKD75_02305</name>
</gene>
<feature type="compositionally biased region" description="Basic and acidic residues" evidence="4">
    <location>
        <begin position="258"/>
        <end position="272"/>
    </location>
</feature>
<protein>
    <submittedName>
        <fullName evidence="6">Flagellar hook-length control protein FliK</fullName>
    </submittedName>
</protein>
<feature type="region of interest" description="Disordered" evidence="4">
    <location>
        <begin position="40"/>
        <end position="93"/>
    </location>
</feature>
<comment type="similarity">
    <text evidence="2">Belongs to the FliK family.</text>
</comment>
<proteinExistence type="inferred from homology"/>
<evidence type="ECO:0000313" key="7">
    <source>
        <dbReference type="Proteomes" id="UP001197795"/>
    </source>
</evidence>
<reference evidence="6 7" key="1">
    <citation type="submission" date="2021-10" db="EMBL/GenBank/DDBJ databases">
        <title>Anaerobic single-cell dispensing facilitates the cultivation of human gut bacteria.</title>
        <authorList>
            <person name="Afrizal A."/>
        </authorList>
    </citation>
    <scope>NUCLEOTIDE SEQUENCE [LARGE SCALE GENOMIC DNA]</scope>
    <source>
        <strain evidence="6 7">CLA-AA-H273</strain>
    </source>
</reference>
<comment type="caution">
    <text evidence="6">The sequence shown here is derived from an EMBL/GenBank/DDBJ whole genome shotgun (WGS) entry which is preliminary data.</text>
</comment>
<keyword evidence="7" id="KW-1185">Reference proteome</keyword>
<dbReference type="InterPro" id="IPR001635">
    <property type="entry name" value="Flag_hook_Flik"/>
</dbReference>
<feature type="compositionally biased region" description="Low complexity" evidence="4">
    <location>
        <begin position="228"/>
        <end position="243"/>
    </location>
</feature>
<dbReference type="EMBL" id="JAJEPV010000004">
    <property type="protein sequence ID" value="MCC2118433.1"/>
    <property type="molecule type" value="Genomic_DNA"/>
</dbReference>
<feature type="region of interest" description="Disordered" evidence="4">
    <location>
        <begin position="228"/>
        <end position="277"/>
    </location>
</feature>
<dbReference type="InterPro" id="IPR038610">
    <property type="entry name" value="FliK-like_C_sf"/>
</dbReference>
<organism evidence="6 7">
    <name type="scientific">Waltera acetigignens</name>
    <dbReference type="NCBI Taxonomy" id="2981769"/>
    <lineage>
        <taxon>Bacteria</taxon>
        <taxon>Bacillati</taxon>
        <taxon>Bacillota</taxon>
        <taxon>Clostridia</taxon>
        <taxon>Lachnospirales</taxon>
        <taxon>Lachnospiraceae</taxon>
        <taxon>Waltera</taxon>
    </lineage>
</organism>
<evidence type="ECO:0000256" key="4">
    <source>
        <dbReference type="SAM" id="MobiDB-lite"/>
    </source>
</evidence>
<feature type="domain" description="Flagellar hook-length control protein-like C-terminal" evidence="5">
    <location>
        <begin position="318"/>
        <end position="395"/>
    </location>
</feature>
<dbReference type="CDD" id="cd17470">
    <property type="entry name" value="T3SS_Flik_C"/>
    <property type="match status" value="1"/>
</dbReference>
<name>A0AAE2ZZR2_9FIRM</name>
<keyword evidence="6" id="KW-0969">Cilium</keyword>
<evidence type="ECO:0000256" key="2">
    <source>
        <dbReference type="ARBA" id="ARBA00009149"/>
    </source>
</evidence>
<dbReference type="InterPro" id="IPR021136">
    <property type="entry name" value="Flagellar_hook_control-like_C"/>
</dbReference>